<feature type="compositionally biased region" description="Basic and acidic residues" evidence="1">
    <location>
        <begin position="109"/>
        <end position="119"/>
    </location>
</feature>
<sequence length="437" mass="48375">MSLPEDWLSFYLFASKGSKSPDQRLNLWDCKDSMLSNTILSNYKVRTSSSVEYPSCTIPKKAKSHRRTNRNPFGRRHVVNNEERPTIISSHKNASRHPQPPSPTPRSDAAAKKPIEKTSSHPSSSSQPKDKTRAIRSSLLKTTNSSLKVHANSKSISKETTAPAKRKDAKAQAQAQAQAQEEMASSVSKRGEEEEEGKVDGEEKKDDEEPEKTRSPQKRGSPHCQHKEEEKAEEGESGQLSSRREETGDERVQHNTEEQEASPKDVVKDQEGEKRLRGALDVEEDSDRRPHVIEVAPSSGGTRDMRRYLADSVDVGFAGESSPRPGPYRRPGKEPLASVDEVDGANESSPGPGGGAGEGSLKEMSSNDIHQDFQACQAQGASLELALFRRLEHMLVVERSTREEAERRAAVLEVELAETKRLLGCYQTISSRQSKTI</sequence>
<dbReference type="Proteomes" id="UP000243459">
    <property type="component" value="Chromosome 5"/>
</dbReference>
<evidence type="ECO:0000256" key="1">
    <source>
        <dbReference type="SAM" id="MobiDB-lite"/>
    </source>
</evidence>
<feature type="compositionally biased region" description="Low complexity" evidence="1">
    <location>
        <begin position="171"/>
        <end position="180"/>
    </location>
</feature>
<feature type="compositionally biased region" description="Basic and acidic residues" evidence="1">
    <location>
        <begin position="242"/>
        <end position="292"/>
    </location>
</feature>
<organism evidence="2 3">
    <name type="scientific">Asparagus officinalis</name>
    <name type="common">Garden asparagus</name>
    <dbReference type="NCBI Taxonomy" id="4686"/>
    <lineage>
        <taxon>Eukaryota</taxon>
        <taxon>Viridiplantae</taxon>
        <taxon>Streptophyta</taxon>
        <taxon>Embryophyta</taxon>
        <taxon>Tracheophyta</taxon>
        <taxon>Spermatophyta</taxon>
        <taxon>Magnoliopsida</taxon>
        <taxon>Liliopsida</taxon>
        <taxon>Asparagales</taxon>
        <taxon>Asparagaceae</taxon>
        <taxon>Asparagoideae</taxon>
        <taxon>Asparagus</taxon>
    </lineage>
</organism>
<accession>A0A5P1EWZ8</accession>
<dbReference type="Gramene" id="ONK70566">
    <property type="protein sequence ID" value="ONK70566"/>
    <property type="gene ID" value="A4U43_C05F35030"/>
</dbReference>
<dbReference type="EMBL" id="CM007385">
    <property type="protein sequence ID" value="ONK70566.1"/>
    <property type="molecule type" value="Genomic_DNA"/>
</dbReference>
<evidence type="ECO:0000313" key="3">
    <source>
        <dbReference type="Proteomes" id="UP000243459"/>
    </source>
</evidence>
<name>A0A5P1EWZ8_ASPOF</name>
<proteinExistence type="predicted"/>
<feature type="region of interest" description="Disordered" evidence="1">
    <location>
        <begin position="59"/>
        <end position="368"/>
    </location>
</feature>
<keyword evidence="3" id="KW-1185">Reference proteome</keyword>
<reference evidence="3" key="1">
    <citation type="journal article" date="2017" name="Nat. Commun.">
        <title>The asparagus genome sheds light on the origin and evolution of a young Y chromosome.</title>
        <authorList>
            <person name="Harkess A."/>
            <person name="Zhou J."/>
            <person name="Xu C."/>
            <person name="Bowers J.E."/>
            <person name="Van der Hulst R."/>
            <person name="Ayyampalayam S."/>
            <person name="Mercati F."/>
            <person name="Riccardi P."/>
            <person name="McKain M.R."/>
            <person name="Kakrana A."/>
            <person name="Tang H."/>
            <person name="Ray J."/>
            <person name="Groenendijk J."/>
            <person name="Arikit S."/>
            <person name="Mathioni S.M."/>
            <person name="Nakano M."/>
            <person name="Shan H."/>
            <person name="Telgmann-Rauber A."/>
            <person name="Kanno A."/>
            <person name="Yue Z."/>
            <person name="Chen H."/>
            <person name="Li W."/>
            <person name="Chen Y."/>
            <person name="Xu X."/>
            <person name="Zhang Y."/>
            <person name="Luo S."/>
            <person name="Chen H."/>
            <person name="Gao J."/>
            <person name="Mao Z."/>
            <person name="Pires J.C."/>
            <person name="Luo M."/>
            <person name="Kudrna D."/>
            <person name="Wing R.A."/>
            <person name="Meyers B.C."/>
            <person name="Yi K."/>
            <person name="Kong H."/>
            <person name="Lavrijsen P."/>
            <person name="Sunseri F."/>
            <person name="Falavigna A."/>
            <person name="Ye Y."/>
            <person name="Leebens-Mack J.H."/>
            <person name="Chen G."/>
        </authorList>
    </citation>
    <scope>NUCLEOTIDE SEQUENCE [LARGE SCALE GENOMIC DNA]</scope>
    <source>
        <strain evidence="3">cv. DH0086</strain>
    </source>
</reference>
<protein>
    <submittedName>
        <fullName evidence="2">Uncharacterized protein</fullName>
    </submittedName>
</protein>
<evidence type="ECO:0000313" key="2">
    <source>
        <dbReference type="EMBL" id="ONK70566.1"/>
    </source>
</evidence>
<gene>
    <name evidence="2" type="ORF">A4U43_C05F35030</name>
</gene>
<dbReference type="AlphaFoldDB" id="A0A5P1EWZ8"/>
<feature type="compositionally biased region" description="Basic residues" evidence="1">
    <location>
        <begin position="60"/>
        <end position="78"/>
    </location>
</feature>
<feature type="compositionally biased region" description="Low complexity" evidence="1">
    <location>
        <begin position="137"/>
        <end position="148"/>
    </location>
</feature>